<proteinExistence type="predicted"/>
<evidence type="ECO:0000313" key="2">
    <source>
        <dbReference type="EMBL" id="MBP2061847.1"/>
    </source>
</evidence>
<name>A0A060ZE92_9ACTN</name>
<dbReference type="EMBL" id="JAGGLR010000007">
    <property type="protein sequence ID" value="MBP2061847.1"/>
    <property type="molecule type" value="Genomic_DNA"/>
</dbReference>
<reference evidence="1" key="1">
    <citation type="submission" date="2014-05" db="EMBL/GenBank/DDBJ databases">
        <authorList>
            <person name="Horn Fabian"/>
        </authorList>
    </citation>
    <scope>NUCLEOTIDE SEQUENCE</scope>
</reference>
<organism evidence="1">
    <name type="scientific">Streptomyces iranensis</name>
    <dbReference type="NCBI Taxonomy" id="576784"/>
    <lineage>
        <taxon>Bacteria</taxon>
        <taxon>Bacillati</taxon>
        <taxon>Actinomycetota</taxon>
        <taxon>Actinomycetes</taxon>
        <taxon>Kitasatosporales</taxon>
        <taxon>Streptomycetaceae</taxon>
        <taxon>Streptomyces</taxon>
        <taxon>Streptomyces violaceusniger group</taxon>
    </lineage>
</organism>
<dbReference type="GeneID" id="32469287"/>
<dbReference type="AlphaFoldDB" id="A0A060ZE92"/>
<accession>A0A060ZE92</accession>
<evidence type="ECO:0000313" key="3">
    <source>
        <dbReference type="Proteomes" id="UP000756710"/>
    </source>
</evidence>
<reference evidence="2 3" key="2">
    <citation type="submission" date="2021-03" db="EMBL/GenBank/DDBJ databases">
        <title>Genomic Encyclopedia of Type Strains, Phase IV (KMG-IV): sequencing the most valuable type-strain genomes for metagenomic binning, comparative biology and taxonomic classification.</title>
        <authorList>
            <person name="Goeker M."/>
        </authorList>
    </citation>
    <scope>NUCLEOTIDE SEQUENCE [LARGE SCALE GENOMIC DNA]</scope>
    <source>
        <strain evidence="2 3">DSM 41954</strain>
    </source>
</reference>
<gene>
    <name evidence="2" type="ORF">J2Z30_002863</name>
    <name evidence="1" type="ORF">SIRAN1268</name>
</gene>
<dbReference type="EMBL" id="LK022848">
    <property type="protein sequence ID" value="CDR03551.1"/>
    <property type="molecule type" value="Genomic_DNA"/>
</dbReference>
<sequence length="124" mass="13740">MTDIQESLREVMECEGALAASLVDYLSRITLGAVQTPQGPDLEKVAYGDTDVLRAKMSTLELLGYGPERLEDIVVTLDTEYHLIRPLSRRASQGVFLYLVADRARADLDAARATMRDVALRLDV</sequence>
<keyword evidence="3" id="KW-1185">Reference proteome</keyword>
<protein>
    <submittedName>
        <fullName evidence="1">Uncharacterized protein</fullName>
    </submittedName>
</protein>
<evidence type="ECO:0000313" key="1">
    <source>
        <dbReference type="EMBL" id="CDR03551.1"/>
    </source>
</evidence>
<dbReference type="RefSeq" id="WP_044567817.1">
    <property type="nucleotide sequence ID" value="NZ_BAABDR010000025.1"/>
</dbReference>
<dbReference type="HOGENOM" id="CLU_139202_1_0_11"/>
<dbReference type="Proteomes" id="UP000756710">
    <property type="component" value="Unassembled WGS sequence"/>
</dbReference>